<feature type="region of interest" description="Disordered" evidence="1">
    <location>
        <begin position="1"/>
        <end position="70"/>
    </location>
</feature>
<feature type="compositionally biased region" description="Basic and acidic residues" evidence="1">
    <location>
        <begin position="1123"/>
        <end position="1139"/>
    </location>
</feature>
<feature type="region of interest" description="Disordered" evidence="1">
    <location>
        <begin position="229"/>
        <end position="297"/>
    </location>
</feature>
<dbReference type="InterPro" id="IPR003593">
    <property type="entry name" value="AAA+_ATPase"/>
</dbReference>
<feature type="compositionally biased region" description="Basic and acidic residues" evidence="1">
    <location>
        <begin position="1072"/>
        <end position="1095"/>
    </location>
</feature>
<feature type="compositionally biased region" description="Acidic residues" evidence="1">
    <location>
        <begin position="1016"/>
        <end position="1028"/>
    </location>
</feature>
<reference evidence="3" key="1">
    <citation type="submission" date="2022-07" db="EMBL/GenBank/DDBJ databases">
        <title>Fungi with potential for degradation of polypropylene.</title>
        <authorList>
            <person name="Gostincar C."/>
        </authorList>
    </citation>
    <scope>NUCLEOTIDE SEQUENCE</scope>
    <source>
        <strain evidence="3">EXF-13308</strain>
    </source>
</reference>
<evidence type="ECO:0000313" key="3">
    <source>
        <dbReference type="EMBL" id="KAJ9144715.1"/>
    </source>
</evidence>
<dbReference type="EMBL" id="JANBVO010000016">
    <property type="protein sequence ID" value="KAJ9144715.1"/>
    <property type="molecule type" value="Genomic_DNA"/>
</dbReference>
<dbReference type="CDD" id="cd19481">
    <property type="entry name" value="RecA-like_protease"/>
    <property type="match status" value="1"/>
</dbReference>
<dbReference type="InterPro" id="IPR054289">
    <property type="entry name" value="DUF7025"/>
</dbReference>
<feature type="compositionally biased region" description="Basic and acidic residues" evidence="1">
    <location>
        <begin position="1029"/>
        <end position="1042"/>
    </location>
</feature>
<organism evidence="3 4">
    <name type="scientific">Pleurostoma richardsiae</name>
    <dbReference type="NCBI Taxonomy" id="41990"/>
    <lineage>
        <taxon>Eukaryota</taxon>
        <taxon>Fungi</taxon>
        <taxon>Dikarya</taxon>
        <taxon>Ascomycota</taxon>
        <taxon>Pezizomycotina</taxon>
        <taxon>Sordariomycetes</taxon>
        <taxon>Sordariomycetidae</taxon>
        <taxon>Calosphaeriales</taxon>
        <taxon>Pleurostomataceae</taxon>
        <taxon>Pleurostoma</taxon>
    </lineage>
</organism>
<protein>
    <submittedName>
        <fullName evidence="3">Fidgetin-like protein 1</fullName>
    </submittedName>
</protein>
<name>A0AA38VIU0_9PEZI</name>
<feature type="compositionally biased region" description="Low complexity" evidence="1">
    <location>
        <begin position="10"/>
        <end position="22"/>
    </location>
</feature>
<feature type="compositionally biased region" description="Basic and acidic residues" evidence="1">
    <location>
        <begin position="991"/>
        <end position="1008"/>
    </location>
</feature>
<feature type="region of interest" description="Disordered" evidence="1">
    <location>
        <begin position="124"/>
        <end position="147"/>
    </location>
</feature>
<sequence>MDEAADTHQPEPVTVAADPVDAPAEHVREEGNDVREDGASERGEGNDDARSTSSVETRKPETKRPKRPINSGVRYYNYHGFVNRVMDDNWDYTIEVLVAKPDWSEDVFDERARREAIVEPEAQEVPGRTTAAQMSSSSEKLGENRKLHRVRVRSPTVLEHLSKIADWGGDLAEATDELVFCRPFRAFEYFHEDMKKKLAEMEAAQSAAAAEAPKAPEAVMVASDAVGSEAEAVPATDEDATGLAAPAESVKADESVKTDESELTKATQTDSPSLDAADKTDEKQADEEPAPPRPTPLEDMRVYVNFVEKVIMPLWKRFDKVDKGAPPKILYEEIPFLFKPGELAYVPAPPTTSKALHRSALQTIFKMAYCIPRDLSHEFRDGSGWKKRSQDTFWMLYCLDYDGDRFKAVYSKAEFASFDGEKEITSLPCFPLRFHPHYDVLLKHQTDMGIRFRDCVEGGVRHQYYSGWTLVTGMFPETDDEKKSKQEDPEHIESEVVVDFKEAARHIPEWPPNEEPIWHGSWKEETDMACPMTYWSKDGTNQQIYEGADTIIIREDNIHCKYAEAYFEDDKWVHEKEDTPDEEWKPVDLAILPKRVLGYVLRERKFARLDIQNFQIKKEDRQVTLDDIKMKPSHRSIIRSTVSSHFDKKEKERTSDVPVYNPDLIQGKGRGLVILLHGAPGVGKTATAEAVALENKKPLFPITCGDLGVKPDSVESTLKEIFRYAHLWDCILLLDEADVFLTQRDRTDIERNALVSVFLRVLEYYSGILFLTTNRVGALDEAFRSRVHISLYYPHLSCSDTLAILKDNLDRLPRVEKAGDNEKPGPGHVQVMDQEIHDFIETEFKSHYKKHKRGPWNGRQIRNAVQIASCLAFYERQSHPKIKTLPAVLTKKHFETVAETTAEFDRYLKQARRADEAKLAHMQGDRYDEFDDQHAQGHEPIQFEPSFADRRERGGGSRGQANRRPIEPQSSSRMSSRNVRSGTPQFLSPRGYEDDYGRGSGRSSDRRRQNYRPQTPEDDHDPSEDGEDMDMRHGSSSHEMRSGGRGQVNPPNRRANAPPQRGAVDSHDEDDLNRHSDDDDGHQDWDDSQHGRELPKSAPRSGFAMGRSPASGTKGKSYIQDDTPTRSRRQDPMLDRDEYVTSGHGRNRRF</sequence>
<dbReference type="Gene3D" id="3.40.50.300">
    <property type="entry name" value="P-loop containing nucleotide triphosphate hydrolases"/>
    <property type="match status" value="1"/>
</dbReference>
<dbReference type="GO" id="GO:0016887">
    <property type="term" value="F:ATP hydrolysis activity"/>
    <property type="evidence" value="ECO:0007669"/>
    <property type="project" value="InterPro"/>
</dbReference>
<dbReference type="InterPro" id="IPR027417">
    <property type="entry name" value="P-loop_NTPase"/>
</dbReference>
<keyword evidence="4" id="KW-1185">Reference proteome</keyword>
<feature type="compositionally biased region" description="Low complexity" evidence="1">
    <location>
        <begin position="970"/>
        <end position="981"/>
    </location>
</feature>
<dbReference type="GO" id="GO:0005524">
    <property type="term" value="F:ATP binding"/>
    <property type="evidence" value="ECO:0007669"/>
    <property type="project" value="InterPro"/>
</dbReference>
<evidence type="ECO:0000313" key="4">
    <source>
        <dbReference type="Proteomes" id="UP001174694"/>
    </source>
</evidence>
<feature type="domain" description="AAA+ ATPase" evidence="2">
    <location>
        <begin position="670"/>
        <end position="795"/>
    </location>
</feature>
<dbReference type="Pfam" id="PF23232">
    <property type="entry name" value="AAA_lid_13"/>
    <property type="match status" value="1"/>
</dbReference>
<proteinExistence type="predicted"/>
<dbReference type="SMART" id="SM00382">
    <property type="entry name" value="AAA"/>
    <property type="match status" value="1"/>
</dbReference>
<dbReference type="Pfam" id="PF00004">
    <property type="entry name" value="AAA"/>
    <property type="match status" value="1"/>
</dbReference>
<dbReference type="Pfam" id="PF22942">
    <property type="entry name" value="DUF7025"/>
    <property type="match status" value="1"/>
</dbReference>
<feature type="compositionally biased region" description="Low complexity" evidence="1">
    <location>
        <begin position="1049"/>
        <end position="1063"/>
    </location>
</feature>
<comment type="caution">
    <text evidence="3">The sequence shown here is derived from an EMBL/GenBank/DDBJ whole genome shotgun (WGS) entry which is preliminary data.</text>
</comment>
<dbReference type="AlphaFoldDB" id="A0AA38VIU0"/>
<dbReference type="PANTHER" id="PTHR46411">
    <property type="entry name" value="FAMILY ATPASE, PUTATIVE-RELATED"/>
    <property type="match status" value="1"/>
</dbReference>
<dbReference type="SUPFAM" id="SSF52540">
    <property type="entry name" value="P-loop containing nucleoside triphosphate hydrolases"/>
    <property type="match status" value="1"/>
</dbReference>
<gene>
    <name evidence="3" type="ORF">NKR23_g5816</name>
</gene>
<feature type="region of interest" description="Disordered" evidence="1">
    <location>
        <begin position="938"/>
        <end position="1150"/>
    </location>
</feature>
<dbReference type="InterPro" id="IPR003959">
    <property type="entry name" value="ATPase_AAA_core"/>
</dbReference>
<feature type="compositionally biased region" description="Basic and acidic residues" evidence="1">
    <location>
        <begin position="250"/>
        <end position="263"/>
    </location>
</feature>
<evidence type="ECO:0000256" key="1">
    <source>
        <dbReference type="SAM" id="MobiDB-lite"/>
    </source>
</evidence>
<dbReference type="PANTHER" id="PTHR46411:SF3">
    <property type="entry name" value="AAA+ ATPASE DOMAIN-CONTAINING PROTEIN"/>
    <property type="match status" value="1"/>
</dbReference>
<feature type="compositionally biased region" description="Polar residues" evidence="1">
    <location>
        <begin position="130"/>
        <end position="139"/>
    </location>
</feature>
<evidence type="ECO:0000259" key="2">
    <source>
        <dbReference type="SMART" id="SM00382"/>
    </source>
</evidence>
<feature type="compositionally biased region" description="Basic and acidic residues" evidence="1">
    <location>
        <begin position="23"/>
        <end position="63"/>
    </location>
</feature>
<accession>A0AA38VIU0</accession>
<dbReference type="InterPro" id="IPR056599">
    <property type="entry name" value="AAA_lid_fung"/>
</dbReference>
<dbReference type="Proteomes" id="UP001174694">
    <property type="component" value="Unassembled WGS sequence"/>
</dbReference>